<dbReference type="EMBL" id="JACBAZ010000008">
    <property type="protein sequence ID" value="NWK57243.1"/>
    <property type="molecule type" value="Genomic_DNA"/>
</dbReference>
<accession>A0A851GI99</accession>
<dbReference type="PANTHER" id="PTHR36509:SF2">
    <property type="entry name" value="BLL3101 PROTEIN"/>
    <property type="match status" value="1"/>
</dbReference>
<evidence type="ECO:0000259" key="2">
    <source>
        <dbReference type="Pfam" id="PF06742"/>
    </source>
</evidence>
<dbReference type="AlphaFoldDB" id="A0A851GI99"/>
<dbReference type="Pfam" id="PF06863">
    <property type="entry name" value="DUF1254"/>
    <property type="match status" value="1"/>
</dbReference>
<organism evidence="4 5">
    <name type="scientific">Oceaniferula marina</name>
    <dbReference type="NCBI Taxonomy" id="2748318"/>
    <lineage>
        <taxon>Bacteria</taxon>
        <taxon>Pseudomonadati</taxon>
        <taxon>Verrucomicrobiota</taxon>
        <taxon>Verrucomicrobiia</taxon>
        <taxon>Verrucomicrobiales</taxon>
        <taxon>Verrucomicrobiaceae</taxon>
        <taxon>Oceaniferula</taxon>
    </lineage>
</organism>
<feature type="domain" description="DUF1214" evidence="2">
    <location>
        <begin position="265"/>
        <end position="334"/>
    </location>
</feature>
<dbReference type="Proteomes" id="UP000557872">
    <property type="component" value="Unassembled WGS sequence"/>
</dbReference>
<evidence type="ECO:0000256" key="1">
    <source>
        <dbReference type="SAM" id="SignalP"/>
    </source>
</evidence>
<dbReference type="Gene3D" id="2.60.120.1600">
    <property type="match status" value="1"/>
</dbReference>
<dbReference type="InterPro" id="IPR010679">
    <property type="entry name" value="DUF1254"/>
</dbReference>
<dbReference type="InterPro" id="IPR010621">
    <property type="entry name" value="DUF1214"/>
</dbReference>
<keyword evidence="1" id="KW-0732">Signal</keyword>
<evidence type="ECO:0000313" key="4">
    <source>
        <dbReference type="EMBL" id="NWK57243.1"/>
    </source>
</evidence>
<dbReference type="SUPFAM" id="SSF160935">
    <property type="entry name" value="VPA0735-like"/>
    <property type="match status" value="1"/>
</dbReference>
<feature type="domain" description="DUF1254" evidence="3">
    <location>
        <begin position="68"/>
        <end position="135"/>
    </location>
</feature>
<dbReference type="PANTHER" id="PTHR36509">
    <property type="entry name" value="BLL3101 PROTEIN"/>
    <property type="match status" value="1"/>
</dbReference>
<feature type="chain" id="PRO_5032899336" evidence="1">
    <location>
        <begin position="24"/>
        <end position="352"/>
    </location>
</feature>
<sequence>MKTSQILINSMLGLTLGSGMLLASDNKNTSGVTDLVSQGKLLQVDNENYPFVETHRQMAITQKNAGGVNKFDHKRAVPSVEKQPVIRMNRDTLYSMAIVDTTKGAYITLPDTGDRYISLMYLDENHRVYDMVYSPGKHEIPSHSDHMYALVRIGVKSGDVKDLAEIHKLQDQIQLHANSSTPFEPVTFDKPSYEKTHHGILKDFAESGLLDTEKMFGTEDYVDPDKYLMGTAIGWGGATWKDNIYQFSKFFNGFEGRSTTFEDPKNEGGFWSITVYNKEGFMFDKVANINSETAVKNADGTYTVHFGCEGEVNNIPIKNSTGSWNAAMRHYTPSKVVFDGSIAPLETIKLVK</sequence>
<reference evidence="4 5" key="1">
    <citation type="submission" date="2020-07" db="EMBL/GenBank/DDBJ databases">
        <title>Roseicoccus Jingziensis gen. nov., sp. nov., isolated from coastal seawater.</title>
        <authorList>
            <person name="Feng X."/>
        </authorList>
    </citation>
    <scope>NUCLEOTIDE SEQUENCE [LARGE SCALE GENOMIC DNA]</scope>
    <source>
        <strain evidence="4 5">N1E253</strain>
    </source>
</reference>
<keyword evidence="5" id="KW-1185">Reference proteome</keyword>
<dbReference type="RefSeq" id="WP_178934061.1">
    <property type="nucleotide sequence ID" value="NZ_JACBAZ010000008.1"/>
</dbReference>
<comment type="caution">
    <text evidence="4">The sequence shown here is derived from an EMBL/GenBank/DDBJ whole genome shotgun (WGS) entry which is preliminary data.</text>
</comment>
<dbReference type="Pfam" id="PF06742">
    <property type="entry name" value="DUF1214"/>
    <property type="match status" value="1"/>
</dbReference>
<proteinExistence type="predicted"/>
<protein>
    <submittedName>
        <fullName evidence="4">DUF1254 domain-containing protein</fullName>
    </submittedName>
</protein>
<evidence type="ECO:0000259" key="3">
    <source>
        <dbReference type="Pfam" id="PF06863"/>
    </source>
</evidence>
<evidence type="ECO:0000313" key="5">
    <source>
        <dbReference type="Proteomes" id="UP000557872"/>
    </source>
</evidence>
<gene>
    <name evidence="4" type="ORF">HW115_16595</name>
</gene>
<feature type="signal peptide" evidence="1">
    <location>
        <begin position="1"/>
        <end position="23"/>
    </location>
</feature>
<name>A0A851GI99_9BACT</name>